<dbReference type="InterPro" id="IPR018247">
    <property type="entry name" value="EF_Hand_1_Ca_BS"/>
</dbReference>
<sequence length="550" mass="62513">MIGVLSVGPVTSHRLFDLLDERIAIASAAVGVRSESSRISVLGSPGVHEYLVYRRPVVLHGLQAGDELRHKVLQIRDFQGPRHFLFEFPPNAGAGDGDHELPKVPQVECNPTEYSDKDSGDLDLDIVDDEDELEIRDIEKDLEEPTGTTLQKFSRYTRAKLARAERRVLDVGVGVLISLNTLVMMLAHQQMGYDAAREIGEYDPGMDSLSISEDVFITIEEAFAVLFLLELCVRLWIHRLQFFRNFFNVFDAFLVALSLVDMLIIKPMAGSGRVNLVILRILRILKLTRSLRVMRTMRLFSGLRVLVAAVSAFVPSLFWSMLFLTIYMVLGGLLIGNFVMEFINDGGQDIEIRKWIWQHYGTSYRATYTMFQVTFAGCWPSYVNPLYENISHWYSVFFCAYVTFVVFAVMRVITAIFIKETLDAAGEDHEVVMSEKEATKQKHMRKLERVFHEVDTSGDGLISEDEFRSMMEDPNVKRFLAGLEVDLNESHSLFHMLADEEGQVSYSKFMEGMIRAHGPAKSADVLCIRQDLEFIRKDLKQIKAAAHAEQ</sequence>
<comment type="caution">
    <text evidence="8">The sequence shown here is derived from an EMBL/GenBank/DDBJ whole genome shotgun (WGS) entry which is preliminary data.</text>
</comment>
<keyword evidence="5 6" id="KW-0472">Membrane</keyword>
<feature type="transmembrane region" description="Helical" evidence="6">
    <location>
        <begin position="168"/>
        <end position="187"/>
    </location>
</feature>
<dbReference type="Pfam" id="PF00036">
    <property type="entry name" value="EF-hand_1"/>
    <property type="match status" value="1"/>
</dbReference>
<evidence type="ECO:0000256" key="5">
    <source>
        <dbReference type="ARBA" id="ARBA00023136"/>
    </source>
</evidence>
<evidence type="ECO:0000259" key="7">
    <source>
        <dbReference type="PROSITE" id="PS50222"/>
    </source>
</evidence>
<evidence type="ECO:0000313" key="8">
    <source>
        <dbReference type="EMBL" id="CAE7245352.1"/>
    </source>
</evidence>
<dbReference type="InterPro" id="IPR011992">
    <property type="entry name" value="EF-hand-dom_pair"/>
</dbReference>
<evidence type="ECO:0000256" key="4">
    <source>
        <dbReference type="ARBA" id="ARBA00022989"/>
    </source>
</evidence>
<dbReference type="Proteomes" id="UP000601435">
    <property type="component" value="Unassembled WGS sequence"/>
</dbReference>
<keyword evidence="9" id="KW-1185">Reference proteome</keyword>
<dbReference type="OrthoDB" id="431720at2759"/>
<dbReference type="InterPro" id="IPR043203">
    <property type="entry name" value="VGCC_Ca_Na"/>
</dbReference>
<dbReference type="GO" id="GO:0001518">
    <property type="term" value="C:voltage-gated sodium channel complex"/>
    <property type="evidence" value="ECO:0007669"/>
    <property type="project" value="TreeGrafter"/>
</dbReference>
<protein>
    <submittedName>
        <fullName evidence="8">Scn11a protein</fullName>
    </submittedName>
</protein>
<proteinExistence type="predicted"/>
<dbReference type="GO" id="GO:0005248">
    <property type="term" value="F:voltage-gated sodium channel activity"/>
    <property type="evidence" value="ECO:0007669"/>
    <property type="project" value="TreeGrafter"/>
</dbReference>
<dbReference type="PROSITE" id="PS00018">
    <property type="entry name" value="EF_HAND_1"/>
    <property type="match status" value="1"/>
</dbReference>
<feature type="transmembrane region" description="Helical" evidence="6">
    <location>
        <begin position="246"/>
        <end position="265"/>
    </location>
</feature>
<reference evidence="8" key="1">
    <citation type="submission" date="2021-02" db="EMBL/GenBank/DDBJ databases">
        <authorList>
            <person name="Dougan E. K."/>
            <person name="Rhodes N."/>
            <person name="Thang M."/>
            <person name="Chan C."/>
        </authorList>
    </citation>
    <scope>NUCLEOTIDE SEQUENCE</scope>
</reference>
<dbReference type="SUPFAM" id="SSF47473">
    <property type="entry name" value="EF-hand"/>
    <property type="match status" value="1"/>
</dbReference>
<evidence type="ECO:0000256" key="2">
    <source>
        <dbReference type="ARBA" id="ARBA00022692"/>
    </source>
</evidence>
<dbReference type="SMART" id="SM00054">
    <property type="entry name" value="EFh"/>
    <property type="match status" value="1"/>
</dbReference>
<gene>
    <name evidence="8" type="primary">Scn11a</name>
    <name evidence="8" type="ORF">SNEC2469_LOCUS4741</name>
</gene>
<feature type="transmembrane region" description="Helical" evidence="6">
    <location>
        <begin position="215"/>
        <end position="237"/>
    </location>
</feature>
<dbReference type="GO" id="GO:0005509">
    <property type="term" value="F:calcium ion binding"/>
    <property type="evidence" value="ECO:0007669"/>
    <property type="project" value="InterPro"/>
</dbReference>
<dbReference type="Gene3D" id="1.10.238.10">
    <property type="entry name" value="EF-hand"/>
    <property type="match status" value="1"/>
</dbReference>
<evidence type="ECO:0000256" key="1">
    <source>
        <dbReference type="ARBA" id="ARBA00004141"/>
    </source>
</evidence>
<evidence type="ECO:0000256" key="6">
    <source>
        <dbReference type="SAM" id="Phobius"/>
    </source>
</evidence>
<feature type="non-terminal residue" evidence="8">
    <location>
        <position position="550"/>
    </location>
</feature>
<feature type="transmembrane region" description="Helical" evidence="6">
    <location>
        <begin position="394"/>
        <end position="418"/>
    </location>
</feature>
<dbReference type="PANTHER" id="PTHR10037">
    <property type="entry name" value="VOLTAGE-GATED CATION CHANNEL CALCIUM AND SODIUM"/>
    <property type="match status" value="1"/>
</dbReference>
<dbReference type="Gene3D" id="1.20.120.350">
    <property type="entry name" value="Voltage-gated potassium channels. Chain C"/>
    <property type="match status" value="1"/>
</dbReference>
<dbReference type="InterPro" id="IPR027359">
    <property type="entry name" value="Volt_channel_dom_sf"/>
</dbReference>
<feature type="domain" description="EF-hand" evidence="7">
    <location>
        <begin position="442"/>
        <end position="477"/>
    </location>
</feature>
<evidence type="ECO:0000256" key="3">
    <source>
        <dbReference type="ARBA" id="ARBA00022837"/>
    </source>
</evidence>
<dbReference type="PROSITE" id="PS50222">
    <property type="entry name" value="EF_HAND_2"/>
    <property type="match status" value="1"/>
</dbReference>
<keyword evidence="3" id="KW-0106">Calcium</keyword>
<evidence type="ECO:0000313" key="9">
    <source>
        <dbReference type="Proteomes" id="UP000601435"/>
    </source>
</evidence>
<keyword evidence="4 6" id="KW-1133">Transmembrane helix</keyword>
<dbReference type="Gene3D" id="1.10.287.70">
    <property type="match status" value="1"/>
</dbReference>
<dbReference type="EMBL" id="CAJNJA010009295">
    <property type="protein sequence ID" value="CAE7245352.1"/>
    <property type="molecule type" value="Genomic_DNA"/>
</dbReference>
<accession>A0A812LQF3</accession>
<feature type="transmembrane region" description="Helical" evidence="6">
    <location>
        <begin position="364"/>
        <end position="382"/>
    </location>
</feature>
<dbReference type="InterPro" id="IPR005821">
    <property type="entry name" value="Ion_trans_dom"/>
</dbReference>
<feature type="transmembrane region" description="Helical" evidence="6">
    <location>
        <begin position="324"/>
        <end position="343"/>
    </location>
</feature>
<dbReference type="InterPro" id="IPR002048">
    <property type="entry name" value="EF_hand_dom"/>
</dbReference>
<dbReference type="Pfam" id="PF00520">
    <property type="entry name" value="Ion_trans"/>
    <property type="match status" value="1"/>
</dbReference>
<comment type="subcellular location">
    <subcellularLocation>
        <location evidence="1">Membrane</location>
        <topology evidence="1">Multi-pass membrane protein</topology>
    </subcellularLocation>
</comment>
<name>A0A812LQF3_9DINO</name>
<keyword evidence="2 6" id="KW-0812">Transmembrane</keyword>
<organism evidence="8 9">
    <name type="scientific">Symbiodinium necroappetens</name>
    <dbReference type="NCBI Taxonomy" id="1628268"/>
    <lineage>
        <taxon>Eukaryota</taxon>
        <taxon>Sar</taxon>
        <taxon>Alveolata</taxon>
        <taxon>Dinophyceae</taxon>
        <taxon>Suessiales</taxon>
        <taxon>Symbiodiniaceae</taxon>
        <taxon>Symbiodinium</taxon>
    </lineage>
</organism>
<dbReference type="SUPFAM" id="SSF81324">
    <property type="entry name" value="Voltage-gated potassium channels"/>
    <property type="match status" value="1"/>
</dbReference>
<dbReference type="PANTHER" id="PTHR10037:SF62">
    <property type="entry name" value="SODIUM CHANNEL PROTEIN 60E"/>
    <property type="match status" value="1"/>
</dbReference>
<dbReference type="AlphaFoldDB" id="A0A812LQF3"/>